<organism evidence="1 2">
    <name type="scientific">Flavobacterium cheongpyeongense</name>
    <dbReference type="NCBI Taxonomy" id="2212651"/>
    <lineage>
        <taxon>Bacteria</taxon>
        <taxon>Pseudomonadati</taxon>
        <taxon>Bacteroidota</taxon>
        <taxon>Flavobacteriia</taxon>
        <taxon>Flavobacteriales</taxon>
        <taxon>Flavobacteriaceae</taxon>
        <taxon>Flavobacterium</taxon>
    </lineage>
</organism>
<sequence length="287" mass="34110">MNELIRICTFENNDLFPVKTINESSYQELKQDCDTITNAYSQFIVFKYFQVNVAEFKKCAEAFNKVPVTDVNINMNKDLNLLLILNKVIFNVLSSFNFFVDNGLKYLKRKYREPKVSDEFTLLTNKFYDNYFSYRFLWKLRHYYVHLGFPLVALNYDADLSEIDPEKRHGEIKLELYTEMLTMEKDIFKSNLCEEINKYGDTINLKPLIEELEKIGSEIQRYIYKCQKEELNLAIQNIETFVGQYKTKTNTLKITLNQEQKGRIHNMSIVSIPFDMISEYKETYQIT</sequence>
<protein>
    <submittedName>
        <fullName evidence="1">Uncharacterized protein</fullName>
    </submittedName>
</protein>
<name>A0A2V4BIG0_9FLAO</name>
<dbReference type="Proteomes" id="UP000247903">
    <property type="component" value="Unassembled WGS sequence"/>
</dbReference>
<evidence type="ECO:0000313" key="1">
    <source>
        <dbReference type="EMBL" id="PXY38756.1"/>
    </source>
</evidence>
<dbReference type="OrthoDB" id="1374948at2"/>
<dbReference type="EMBL" id="QJHK01000033">
    <property type="protein sequence ID" value="PXY38756.1"/>
    <property type="molecule type" value="Genomic_DNA"/>
</dbReference>
<accession>A0A2V4BIG0</accession>
<gene>
    <name evidence="1" type="ORF">DMB65_21315</name>
</gene>
<proteinExistence type="predicted"/>
<keyword evidence="2" id="KW-1185">Reference proteome</keyword>
<reference evidence="1 2" key="1">
    <citation type="submission" date="2018-05" db="EMBL/GenBank/DDBJ databases">
        <title>Flavobacterium sp. strain IMCC34759, incomplete genome.</title>
        <authorList>
            <person name="Joung Y."/>
            <person name="Cho J."/>
        </authorList>
    </citation>
    <scope>NUCLEOTIDE SEQUENCE [LARGE SCALE GENOMIC DNA]</scope>
    <source>
        <strain evidence="1 2">IMCC34759</strain>
    </source>
</reference>
<evidence type="ECO:0000313" key="2">
    <source>
        <dbReference type="Proteomes" id="UP000247903"/>
    </source>
</evidence>
<dbReference type="AlphaFoldDB" id="A0A2V4BIG0"/>
<dbReference type="RefSeq" id="WP_110308648.1">
    <property type="nucleotide sequence ID" value="NZ_QJHK01000033.1"/>
</dbReference>
<comment type="caution">
    <text evidence="1">The sequence shown here is derived from an EMBL/GenBank/DDBJ whole genome shotgun (WGS) entry which is preliminary data.</text>
</comment>